<protein>
    <submittedName>
        <fullName evidence="1">Uncharacterized protein</fullName>
    </submittedName>
</protein>
<evidence type="ECO:0000313" key="2">
    <source>
        <dbReference type="Proteomes" id="UP001370348"/>
    </source>
</evidence>
<proteinExistence type="predicted"/>
<reference evidence="1 2" key="1">
    <citation type="submission" date="2021-12" db="EMBL/GenBank/DDBJ databases">
        <title>Discovery of the Pendulisporaceae a myxobacterial family with distinct sporulation behavior and unique specialized metabolism.</title>
        <authorList>
            <person name="Garcia R."/>
            <person name="Popoff A."/>
            <person name="Bader C.D."/>
            <person name="Loehr J."/>
            <person name="Walesch S."/>
            <person name="Walt C."/>
            <person name="Boldt J."/>
            <person name="Bunk B."/>
            <person name="Haeckl F.J.F.P.J."/>
            <person name="Gunesch A.P."/>
            <person name="Birkelbach J."/>
            <person name="Nuebel U."/>
            <person name="Pietschmann T."/>
            <person name="Bach T."/>
            <person name="Mueller R."/>
        </authorList>
    </citation>
    <scope>NUCLEOTIDE SEQUENCE [LARGE SCALE GENOMIC DNA]</scope>
    <source>
        <strain evidence="1 2">MSr11954</strain>
    </source>
</reference>
<gene>
    <name evidence="1" type="ORF">LZC94_46295</name>
</gene>
<name>A0ABZ2LWB6_9BACT</name>
<dbReference type="RefSeq" id="WP_394824844.1">
    <property type="nucleotide sequence ID" value="NZ_CP089984.1"/>
</dbReference>
<dbReference type="EMBL" id="CP089984">
    <property type="protein sequence ID" value="WXB15219.1"/>
    <property type="molecule type" value="Genomic_DNA"/>
</dbReference>
<dbReference type="Proteomes" id="UP001370348">
    <property type="component" value="Chromosome"/>
</dbReference>
<accession>A0ABZ2LWB6</accession>
<organism evidence="1 2">
    <name type="scientific">Pendulispora albinea</name>
    <dbReference type="NCBI Taxonomy" id="2741071"/>
    <lineage>
        <taxon>Bacteria</taxon>
        <taxon>Pseudomonadati</taxon>
        <taxon>Myxococcota</taxon>
        <taxon>Myxococcia</taxon>
        <taxon>Myxococcales</taxon>
        <taxon>Sorangiineae</taxon>
        <taxon>Pendulisporaceae</taxon>
        <taxon>Pendulispora</taxon>
    </lineage>
</organism>
<evidence type="ECO:0000313" key="1">
    <source>
        <dbReference type="EMBL" id="WXB15219.1"/>
    </source>
</evidence>
<keyword evidence="2" id="KW-1185">Reference proteome</keyword>
<sequence>MQPSSPPLSSFAPLEAFERVVRSERLEQQLAATVAKLAELPELADEAAWLEVARQRIARARGELGDLLTRVLRLPELEPLRGERGRTLQDAALDAAERLHKVIRKAAGGRSPVIDVLYMNMDLVLLRRAAREPFEAFCAEIDRRLASSYLKRMLADETYLPVAPALTVLRRAFDEWRTVFASAPLEDAEAEALQNELFAVAQRLDLPCRQAMLLADAALLPAEHLREPSGIFDKPRKRSPASKST</sequence>